<organism evidence="13 14">
    <name type="scientific">Fomitopsis schrenkii</name>
    <name type="common">Brown rot fungus</name>
    <dbReference type="NCBI Taxonomy" id="2126942"/>
    <lineage>
        <taxon>Eukaryota</taxon>
        <taxon>Fungi</taxon>
        <taxon>Dikarya</taxon>
        <taxon>Basidiomycota</taxon>
        <taxon>Agaricomycotina</taxon>
        <taxon>Agaricomycetes</taxon>
        <taxon>Polyporales</taxon>
        <taxon>Fomitopsis</taxon>
    </lineage>
</organism>
<dbReference type="GO" id="GO:0016020">
    <property type="term" value="C:membrane"/>
    <property type="evidence" value="ECO:0007669"/>
    <property type="project" value="UniProtKB-SubCell"/>
</dbReference>
<dbReference type="CDD" id="cd18596">
    <property type="entry name" value="ABC_6TM_VMR1_D1_like"/>
    <property type="match status" value="1"/>
</dbReference>
<evidence type="ECO:0000256" key="9">
    <source>
        <dbReference type="SAM" id="MobiDB-lite"/>
    </source>
</evidence>
<dbReference type="SUPFAM" id="SSF52540">
    <property type="entry name" value="P-loop containing nucleoside triphosphate hydrolases"/>
    <property type="match status" value="2"/>
</dbReference>
<feature type="region of interest" description="Disordered" evidence="9">
    <location>
        <begin position="419"/>
        <end position="438"/>
    </location>
</feature>
<keyword evidence="6" id="KW-0067">ATP-binding</keyword>
<evidence type="ECO:0000256" key="7">
    <source>
        <dbReference type="ARBA" id="ARBA00022989"/>
    </source>
</evidence>
<feature type="transmembrane region" description="Helical" evidence="10">
    <location>
        <begin position="26"/>
        <end position="48"/>
    </location>
</feature>
<dbReference type="eggNOG" id="KOG0054">
    <property type="taxonomic scope" value="Eukaryota"/>
</dbReference>
<dbReference type="FunFam" id="1.20.1560.10:FF:000013">
    <property type="entry name" value="ABC transporter C family member 2"/>
    <property type="match status" value="1"/>
</dbReference>
<dbReference type="SMART" id="SM00382">
    <property type="entry name" value="AAA"/>
    <property type="match status" value="2"/>
</dbReference>
<evidence type="ECO:0000256" key="5">
    <source>
        <dbReference type="ARBA" id="ARBA00022741"/>
    </source>
</evidence>
<dbReference type="OrthoDB" id="6500128at2759"/>
<dbReference type="PANTHER" id="PTHR24223:SF356">
    <property type="entry name" value="ATP-BINDING CASSETTE TRANSPORTER ABC4"/>
    <property type="match status" value="1"/>
</dbReference>
<dbReference type="InterPro" id="IPR036640">
    <property type="entry name" value="ABC1_TM_sf"/>
</dbReference>
<evidence type="ECO:0000256" key="3">
    <source>
        <dbReference type="ARBA" id="ARBA00022692"/>
    </source>
</evidence>
<gene>
    <name evidence="13" type="ORF">FOMPIDRAFT_100964</name>
</gene>
<dbReference type="GO" id="GO:0005524">
    <property type="term" value="F:ATP binding"/>
    <property type="evidence" value="ECO:0007669"/>
    <property type="project" value="UniProtKB-KW"/>
</dbReference>
<keyword evidence="7 10" id="KW-1133">Transmembrane helix</keyword>
<dbReference type="GO" id="GO:0140359">
    <property type="term" value="F:ABC-type transporter activity"/>
    <property type="evidence" value="ECO:0007669"/>
    <property type="project" value="InterPro"/>
</dbReference>
<feature type="transmembrane region" description="Helical" evidence="10">
    <location>
        <begin position="123"/>
        <end position="144"/>
    </location>
</feature>
<dbReference type="InParanoid" id="S8E4M7"/>
<feature type="transmembrane region" description="Helical" evidence="10">
    <location>
        <begin position="1190"/>
        <end position="1216"/>
    </location>
</feature>
<dbReference type="CDD" id="cd18604">
    <property type="entry name" value="ABC_6TM_VMR1_D2_like"/>
    <property type="match status" value="1"/>
</dbReference>
<keyword evidence="5" id="KW-0547">Nucleotide-binding</keyword>
<evidence type="ECO:0000256" key="4">
    <source>
        <dbReference type="ARBA" id="ARBA00022737"/>
    </source>
</evidence>
<dbReference type="Gene3D" id="3.40.50.300">
    <property type="entry name" value="P-loop containing nucleotide triphosphate hydrolases"/>
    <property type="match status" value="2"/>
</dbReference>
<evidence type="ECO:0000313" key="13">
    <source>
        <dbReference type="EMBL" id="EPS98308.1"/>
    </source>
</evidence>
<keyword evidence="14" id="KW-1185">Reference proteome</keyword>
<dbReference type="PROSITE" id="PS50929">
    <property type="entry name" value="ABC_TM1F"/>
    <property type="match status" value="2"/>
</dbReference>
<feature type="region of interest" description="Disordered" evidence="9">
    <location>
        <begin position="916"/>
        <end position="937"/>
    </location>
</feature>
<evidence type="ECO:0000256" key="8">
    <source>
        <dbReference type="ARBA" id="ARBA00023136"/>
    </source>
</evidence>
<reference evidence="13 14" key="1">
    <citation type="journal article" date="2012" name="Science">
        <title>The Paleozoic origin of enzymatic lignin decomposition reconstructed from 31 fungal genomes.</title>
        <authorList>
            <person name="Floudas D."/>
            <person name="Binder M."/>
            <person name="Riley R."/>
            <person name="Barry K."/>
            <person name="Blanchette R.A."/>
            <person name="Henrissat B."/>
            <person name="Martinez A.T."/>
            <person name="Otillar R."/>
            <person name="Spatafora J.W."/>
            <person name="Yadav J.S."/>
            <person name="Aerts A."/>
            <person name="Benoit I."/>
            <person name="Boyd A."/>
            <person name="Carlson A."/>
            <person name="Copeland A."/>
            <person name="Coutinho P.M."/>
            <person name="de Vries R.P."/>
            <person name="Ferreira P."/>
            <person name="Findley K."/>
            <person name="Foster B."/>
            <person name="Gaskell J."/>
            <person name="Glotzer D."/>
            <person name="Gorecki P."/>
            <person name="Heitman J."/>
            <person name="Hesse C."/>
            <person name="Hori C."/>
            <person name="Igarashi K."/>
            <person name="Jurgens J.A."/>
            <person name="Kallen N."/>
            <person name="Kersten P."/>
            <person name="Kohler A."/>
            <person name="Kuees U."/>
            <person name="Kumar T.K.A."/>
            <person name="Kuo A."/>
            <person name="LaButti K."/>
            <person name="Larrondo L.F."/>
            <person name="Lindquist E."/>
            <person name="Ling A."/>
            <person name="Lombard V."/>
            <person name="Lucas S."/>
            <person name="Lundell T."/>
            <person name="Martin R."/>
            <person name="McLaughlin D.J."/>
            <person name="Morgenstern I."/>
            <person name="Morin E."/>
            <person name="Murat C."/>
            <person name="Nagy L.G."/>
            <person name="Nolan M."/>
            <person name="Ohm R.A."/>
            <person name="Patyshakuliyeva A."/>
            <person name="Rokas A."/>
            <person name="Ruiz-Duenas F.J."/>
            <person name="Sabat G."/>
            <person name="Salamov A."/>
            <person name="Samejima M."/>
            <person name="Schmutz J."/>
            <person name="Slot J.C."/>
            <person name="St John F."/>
            <person name="Stenlid J."/>
            <person name="Sun H."/>
            <person name="Sun S."/>
            <person name="Syed K."/>
            <person name="Tsang A."/>
            <person name="Wiebenga A."/>
            <person name="Young D."/>
            <person name="Pisabarro A."/>
            <person name="Eastwood D.C."/>
            <person name="Martin F."/>
            <person name="Cullen D."/>
            <person name="Grigoriev I.V."/>
            <person name="Hibbett D.S."/>
        </authorList>
    </citation>
    <scope>NUCLEOTIDE SEQUENCE</scope>
    <source>
        <strain evidence="14">FP-58527</strain>
    </source>
</reference>
<evidence type="ECO:0000256" key="10">
    <source>
        <dbReference type="SAM" id="Phobius"/>
    </source>
</evidence>
<keyword evidence="4" id="KW-0677">Repeat</keyword>
<feature type="domain" description="ABC transmembrane type-1" evidence="12">
    <location>
        <begin position="977"/>
        <end position="1244"/>
    </location>
</feature>
<dbReference type="InterPro" id="IPR011527">
    <property type="entry name" value="ABC1_TM_dom"/>
</dbReference>
<comment type="subcellular location">
    <subcellularLocation>
        <location evidence="1">Membrane</location>
        <topology evidence="1">Multi-pass membrane protein</topology>
    </subcellularLocation>
</comment>
<dbReference type="FunCoup" id="S8E4M7">
    <property type="interactions" value="40"/>
</dbReference>
<dbReference type="PANTHER" id="PTHR24223">
    <property type="entry name" value="ATP-BINDING CASSETTE SUB-FAMILY C"/>
    <property type="match status" value="1"/>
</dbReference>
<dbReference type="EMBL" id="KE504167">
    <property type="protein sequence ID" value="EPS98308.1"/>
    <property type="molecule type" value="Genomic_DNA"/>
</dbReference>
<feature type="transmembrane region" description="Helical" evidence="10">
    <location>
        <begin position="1145"/>
        <end position="1169"/>
    </location>
</feature>
<keyword evidence="2" id="KW-0813">Transport</keyword>
<dbReference type="InterPro" id="IPR003439">
    <property type="entry name" value="ABC_transporter-like_ATP-bd"/>
</dbReference>
<dbReference type="PROSITE" id="PS50893">
    <property type="entry name" value="ABC_TRANSPORTER_2"/>
    <property type="match status" value="2"/>
</dbReference>
<dbReference type="Pfam" id="PF00005">
    <property type="entry name" value="ABC_tran"/>
    <property type="match status" value="2"/>
</dbReference>
<evidence type="ECO:0000259" key="12">
    <source>
        <dbReference type="PROSITE" id="PS50929"/>
    </source>
</evidence>
<dbReference type="Gene3D" id="1.20.1560.10">
    <property type="entry name" value="ABC transporter type 1, transmembrane domain"/>
    <property type="match status" value="2"/>
</dbReference>
<feature type="transmembrane region" description="Helical" evidence="10">
    <location>
        <begin position="317"/>
        <end position="339"/>
    </location>
</feature>
<keyword evidence="8 10" id="KW-0472">Membrane</keyword>
<dbReference type="CDD" id="cd03244">
    <property type="entry name" value="ABCC_MRP_domain2"/>
    <property type="match status" value="1"/>
</dbReference>
<feature type="domain" description="ABC transporter" evidence="11">
    <location>
        <begin position="683"/>
        <end position="914"/>
    </location>
</feature>
<feature type="transmembrane region" description="Helical" evidence="10">
    <location>
        <begin position="573"/>
        <end position="592"/>
    </location>
</feature>
<evidence type="ECO:0000256" key="6">
    <source>
        <dbReference type="ARBA" id="ARBA00022840"/>
    </source>
</evidence>
<dbReference type="FunFam" id="3.40.50.300:FF:000838">
    <property type="entry name" value="ABC multidrug transporter (Eurofung)"/>
    <property type="match status" value="1"/>
</dbReference>
<dbReference type="InterPro" id="IPR027417">
    <property type="entry name" value="P-loop_NTPase"/>
</dbReference>
<dbReference type="Proteomes" id="UP000015241">
    <property type="component" value="Unassembled WGS sequence"/>
</dbReference>
<dbReference type="STRING" id="743788.S8E4M7"/>
<keyword evidence="3 10" id="KW-0812">Transmembrane</keyword>
<evidence type="ECO:0000256" key="1">
    <source>
        <dbReference type="ARBA" id="ARBA00004141"/>
    </source>
</evidence>
<evidence type="ECO:0000259" key="11">
    <source>
        <dbReference type="PROSITE" id="PS50893"/>
    </source>
</evidence>
<dbReference type="Pfam" id="PF00664">
    <property type="entry name" value="ABC_membrane"/>
    <property type="match status" value="2"/>
</dbReference>
<feature type="transmembrane region" description="Helical" evidence="10">
    <location>
        <begin position="1104"/>
        <end position="1133"/>
    </location>
</feature>
<dbReference type="HOGENOM" id="CLU_000604_27_6_1"/>
<dbReference type="CDD" id="cd03250">
    <property type="entry name" value="ABCC_MRP_domain1"/>
    <property type="match status" value="1"/>
</dbReference>
<dbReference type="PROSITE" id="PS00211">
    <property type="entry name" value="ABC_TRANSPORTER_1"/>
    <property type="match status" value="1"/>
</dbReference>
<evidence type="ECO:0000256" key="2">
    <source>
        <dbReference type="ARBA" id="ARBA00022448"/>
    </source>
</evidence>
<evidence type="ECO:0000313" key="14">
    <source>
        <dbReference type="Proteomes" id="UP000015241"/>
    </source>
</evidence>
<accession>S8E4M7</accession>
<name>S8E4M7_FOMSC</name>
<feature type="transmembrane region" description="Helical" evidence="10">
    <location>
        <begin position="462"/>
        <end position="481"/>
    </location>
</feature>
<protein>
    <recommendedName>
        <fullName evidence="15">P-loop containing nucleoside triphosphate hydrolase protein</fullName>
    </recommendedName>
</protein>
<feature type="transmembrane region" description="Helical" evidence="10">
    <location>
        <begin position="1013"/>
        <end position="1038"/>
    </location>
</feature>
<feature type="transmembrane region" description="Helical" evidence="10">
    <location>
        <begin position="277"/>
        <end position="297"/>
    </location>
</feature>
<proteinExistence type="predicted"/>
<dbReference type="InterPro" id="IPR017871">
    <property type="entry name" value="ABC_transporter-like_CS"/>
</dbReference>
<evidence type="ECO:0008006" key="15">
    <source>
        <dbReference type="Google" id="ProtNLM"/>
    </source>
</evidence>
<dbReference type="GO" id="GO:0016887">
    <property type="term" value="F:ATP hydrolysis activity"/>
    <property type="evidence" value="ECO:0007669"/>
    <property type="project" value="InterPro"/>
</dbReference>
<feature type="domain" description="ABC transporter" evidence="11">
    <location>
        <begin position="1290"/>
        <end position="1527"/>
    </location>
</feature>
<dbReference type="InterPro" id="IPR050173">
    <property type="entry name" value="ABC_transporter_C-like"/>
</dbReference>
<feature type="transmembrane region" description="Helical" evidence="10">
    <location>
        <begin position="487"/>
        <end position="509"/>
    </location>
</feature>
<dbReference type="InterPro" id="IPR003593">
    <property type="entry name" value="AAA+_ATPase"/>
</dbReference>
<sequence length="1550" mass="170839">MHALVIAMLNMLQTRLSNKWDDPLNIPPLAAIVSAPILALTLTVLHSYASIGTQATERDDEGQKTTPPTEAHGGKTIRVLKIIRLLCTLGLFMLNTYQAIAGPRAEAYASFLALLTVATQARLSALASGHLTVLLLIIWGLYVYRDIWPLATFTLTPEDSVEGGILWAKVILLTLSGVIVPLCIPRTYVPADPEKPMIAHPEQTASVLSLALYGWMDPTVWKAYKQSHTKLEDLPPLADYDHTKNLIRRSFPHLDPFQVQKRRHFFWGLMRVFWKEYTVLALMLALRSVMYLASPLGVNRLLNYLEHGGEGMTVRPWVWICLLFLGPTAGTFAFQWYVYTVTRVIVRAKAIITQLIFEHALRVRMKAETADAKSTPSTLGKTPDAASLVEPATAEHFAVGSAEAEVGEEAVLRGLPVGTSQPAASKEDGAKQESSGGASNLVGRINNLVTTDMQTIDSGRDFIFVLVEVPIQLALCTWFLYAVLGWSALVGMAVMVVLLPVPGYVASFIHGLQEQKMTKTDARVQTVTELLGVVRMIKLFGWEPRVAEQVSEKRQEELGLVRRVRMREFLMNYMNHLIPLVTMIVTYTVYTIVMKKTLTASVVFSSITLFETLRYEIMQTFGMIPHIIQAKVSVDRVDKFLNETELLDEFSTAPIDSSRIIGTSSLDSGVVGFRNASFTWTAEKEGNMTPTPSRRNFRLLIDDEVKFKRGCVNLVLGPTGSGKTSMLMALLGEMHYIAMGPDSYVNLPRSLGVAYAAQESWVQNETIKDNILFGSRFDAERYDKVIDQCGLRRDLELLNAGDLTEVGEKGLTLSGGQKARITLARAIYSSAEILLLDDVLAALDVHTSQWIVNTCFNGDLVRGRTLILVTHNVAVARPIADFVVTLGTDGRVHSQGSLKSVLEADKDLADEITEQAKDAKVEEATEEPVPDTTERERKGKLVVEEEVSMGQVGWSAFRLFLGALGGEHPIAFWTTCLGLYVACEIMSTLQIWFLGLWTRQYDLMPPEKVPVVLYIAAYSLGQGVTVLFFSTSYLIYIFGSLRAAKAIHSTLMSSVLGTTLRWLDMTPASRIITRCTQDIQAIDNQIVDYFFWWLEHSGTMITRLGAVVIMSPLMLIPGSTIFVLGALCGYLYINAQLSAKREMSLAQAPVLGHFGAAVAGLVSIRAYGAQDMFRQESYKRSDKFTRVARSFYVLYQWIAIRVDALASLFTAGLGAYLVYGPPLDPSSVGFSLNMAVQFSSLIIWWIKLSNELQISGISLERIQQYLSIEQEPKATFDGVPPAYWPASGTLRVEKLSARYSPDGPRVLHDVSFEVKSGEHVGIVGRTGSGKSSLTLALLRCILTEGKVYYDGIATDTLNLDALRSRITIIPQSPELLSGTLRENLDPFQEHDDAILNDSLRAAGLFSLQSETGEGKITLDSQIASGGGNLSVGQRQILALARAMVRQSKLLILDEATSAIDYETDTVIQASLRGELKKDITVLTIAHRLQTIMDSDKIMVLDAGRIVEYGSPKELLENENGLLRSLVNESADKEHLLSLAGGTAGPDASAS</sequence>
<feature type="domain" description="ABC transmembrane type-1" evidence="12">
    <location>
        <begin position="279"/>
        <end position="629"/>
    </location>
</feature>
<dbReference type="SUPFAM" id="SSF90123">
    <property type="entry name" value="ABC transporter transmembrane region"/>
    <property type="match status" value="2"/>
</dbReference>